<organism evidence="8 9">
    <name type="scientific">Dactylosporangium matsuzakiense</name>
    <dbReference type="NCBI Taxonomy" id="53360"/>
    <lineage>
        <taxon>Bacteria</taxon>
        <taxon>Bacillati</taxon>
        <taxon>Actinomycetota</taxon>
        <taxon>Actinomycetes</taxon>
        <taxon>Micromonosporales</taxon>
        <taxon>Micromonosporaceae</taxon>
        <taxon>Dactylosporangium</taxon>
    </lineage>
</organism>
<comment type="caution">
    <text evidence="8">The sequence shown here is derived from an EMBL/GenBank/DDBJ whole genome shotgun (WGS) entry which is preliminary data.</text>
</comment>
<dbReference type="NCBIfam" id="TIGR02983">
    <property type="entry name" value="SigE-fam_strep"/>
    <property type="match status" value="1"/>
</dbReference>
<keyword evidence="3" id="KW-0731">Sigma factor</keyword>
<dbReference type="GO" id="GO:0016987">
    <property type="term" value="F:sigma factor activity"/>
    <property type="evidence" value="ECO:0007669"/>
    <property type="project" value="UniProtKB-KW"/>
</dbReference>
<dbReference type="InterPro" id="IPR014284">
    <property type="entry name" value="RNA_pol_sigma-70_dom"/>
</dbReference>
<evidence type="ECO:0000256" key="4">
    <source>
        <dbReference type="ARBA" id="ARBA00023125"/>
    </source>
</evidence>
<dbReference type="NCBIfam" id="TIGR02937">
    <property type="entry name" value="sigma70-ECF"/>
    <property type="match status" value="1"/>
</dbReference>
<dbReference type="GO" id="GO:0006352">
    <property type="term" value="P:DNA-templated transcription initiation"/>
    <property type="evidence" value="ECO:0007669"/>
    <property type="project" value="InterPro"/>
</dbReference>
<dbReference type="GO" id="GO:0003677">
    <property type="term" value="F:DNA binding"/>
    <property type="evidence" value="ECO:0007669"/>
    <property type="project" value="UniProtKB-KW"/>
</dbReference>
<dbReference type="PANTHER" id="PTHR43133:SF50">
    <property type="entry name" value="ECF RNA POLYMERASE SIGMA FACTOR SIGM"/>
    <property type="match status" value="1"/>
</dbReference>
<feature type="domain" description="RNA polymerase sigma factor 70 region 4 type 2" evidence="7">
    <location>
        <begin position="134"/>
        <end position="186"/>
    </location>
</feature>
<keyword evidence="4" id="KW-0238">DNA-binding</keyword>
<keyword evidence="9" id="KW-1185">Reference proteome</keyword>
<evidence type="ECO:0000256" key="5">
    <source>
        <dbReference type="ARBA" id="ARBA00023163"/>
    </source>
</evidence>
<evidence type="ECO:0000256" key="2">
    <source>
        <dbReference type="ARBA" id="ARBA00023015"/>
    </source>
</evidence>
<dbReference type="EMBL" id="BSFP01000125">
    <property type="protein sequence ID" value="GLL08073.1"/>
    <property type="molecule type" value="Genomic_DNA"/>
</dbReference>
<dbReference type="InterPro" id="IPR013249">
    <property type="entry name" value="RNA_pol_sigma70_r4_t2"/>
</dbReference>
<evidence type="ECO:0000313" key="9">
    <source>
        <dbReference type="Proteomes" id="UP001143480"/>
    </source>
</evidence>
<sequence length="196" mass="21841">MGPAGWVDGAEKFPAAVNTGVGAGTLSGVTFEEYVAARGPALVRFAALLTGDQHRAEDLVQDALTKAYLRWGHIRRGDDPDVYLRRLVLNASRSWWRRLRNREVVDIVDVDEPRLIFVNGDASAALDTGAAERDALWRLIRALPEQQRAVVVLRYYEDLDDTTIARILDCSAVTVRTHAMRALHRLRAAYQEATTS</sequence>
<keyword evidence="5" id="KW-0804">Transcription</keyword>
<dbReference type="InterPro" id="IPR013324">
    <property type="entry name" value="RNA_pol_sigma_r3/r4-like"/>
</dbReference>
<dbReference type="Gene3D" id="1.10.1740.10">
    <property type="match status" value="1"/>
</dbReference>
<dbReference type="SUPFAM" id="SSF88659">
    <property type="entry name" value="Sigma3 and sigma4 domains of RNA polymerase sigma factors"/>
    <property type="match status" value="1"/>
</dbReference>
<dbReference type="InterPro" id="IPR014325">
    <property type="entry name" value="RNA_pol_sigma-E_actinobac"/>
</dbReference>
<dbReference type="InterPro" id="IPR013325">
    <property type="entry name" value="RNA_pol_sigma_r2"/>
</dbReference>
<evidence type="ECO:0000313" key="8">
    <source>
        <dbReference type="EMBL" id="GLL08073.1"/>
    </source>
</evidence>
<dbReference type="Proteomes" id="UP001143480">
    <property type="component" value="Unassembled WGS sequence"/>
</dbReference>
<dbReference type="AlphaFoldDB" id="A0A9W6KVI0"/>
<comment type="similarity">
    <text evidence="1">Belongs to the sigma-70 factor family. ECF subfamily.</text>
</comment>
<dbReference type="Pfam" id="PF08281">
    <property type="entry name" value="Sigma70_r4_2"/>
    <property type="match status" value="1"/>
</dbReference>
<dbReference type="SUPFAM" id="SSF88946">
    <property type="entry name" value="Sigma2 domain of RNA polymerase sigma factors"/>
    <property type="match status" value="1"/>
</dbReference>
<evidence type="ECO:0000259" key="7">
    <source>
        <dbReference type="Pfam" id="PF08281"/>
    </source>
</evidence>
<dbReference type="PANTHER" id="PTHR43133">
    <property type="entry name" value="RNA POLYMERASE ECF-TYPE SIGMA FACTO"/>
    <property type="match status" value="1"/>
</dbReference>
<dbReference type="Gene3D" id="1.10.10.10">
    <property type="entry name" value="Winged helix-like DNA-binding domain superfamily/Winged helix DNA-binding domain"/>
    <property type="match status" value="1"/>
</dbReference>
<evidence type="ECO:0000259" key="6">
    <source>
        <dbReference type="Pfam" id="PF04542"/>
    </source>
</evidence>
<dbReference type="InterPro" id="IPR039425">
    <property type="entry name" value="RNA_pol_sigma-70-like"/>
</dbReference>
<name>A0A9W6KVI0_9ACTN</name>
<dbReference type="InterPro" id="IPR007627">
    <property type="entry name" value="RNA_pol_sigma70_r2"/>
</dbReference>
<dbReference type="Pfam" id="PF04542">
    <property type="entry name" value="Sigma70_r2"/>
    <property type="match status" value="1"/>
</dbReference>
<accession>A0A9W6KVI0</accession>
<gene>
    <name evidence="8" type="ORF">GCM10017581_098330</name>
</gene>
<evidence type="ECO:0000256" key="3">
    <source>
        <dbReference type="ARBA" id="ARBA00023082"/>
    </source>
</evidence>
<reference evidence="8" key="2">
    <citation type="submission" date="2023-01" db="EMBL/GenBank/DDBJ databases">
        <authorList>
            <person name="Sun Q."/>
            <person name="Evtushenko L."/>
        </authorList>
    </citation>
    <scope>NUCLEOTIDE SEQUENCE</scope>
    <source>
        <strain evidence="8">VKM Ac-1321</strain>
    </source>
</reference>
<proteinExistence type="inferred from homology"/>
<dbReference type="InterPro" id="IPR036388">
    <property type="entry name" value="WH-like_DNA-bd_sf"/>
</dbReference>
<dbReference type="CDD" id="cd06171">
    <property type="entry name" value="Sigma70_r4"/>
    <property type="match status" value="1"/>
</dbReference>
<protein>
    <submittedName>
        <fullName evidence="8">RNA polymerase sigma24 factor</fullName>
    </submittedName>
</protein>
<evidence type="ECO:0000256" key="1">
    <source>
        <dbReference type="ARBA" id="ARBA00010641"/>
    </source>
</evidence>
<reference evidence="8" key="1">
    <citation type="journal article" date="2014" name="Int. J. Syst. Evol. Microbiol.">
        <title>Complete genome sequence of Corynebacterium casei LMG S-19264T (=DSM 44701T), isolated from a smear-ripened cheese.</title>
        <authorList>
            <consortium name="US DOE Joint Genome Institute (JGI-PGF)"/>
            <person name="Walter F."/>
            <person name="Albersmeier A."/>
            <person name="Kalinowski J."/>
            <person name="Ruckert C."/>
        </authorList>
    </citation>
    <scope>NUCLEOTIDE SEQUENCE</scope>
    <source>
        <strain evidence="8">VKM Ac-1321</strain>
    </source>
</reference>
<keyword evidence="2" id="KW-0805">Transcription regulation</keyword>
<feature type="domain" description="RNA polymerase sigma-70 region 2" evidence="6">
    <location>
        <begin position="37"/>
        <end position="100"/>
    </location>
</feature>